<gene>
    <name evidence="2" type="ORF">Pta02_09390</name>
</gene>
<dbReference type="Proteomes" id="UP000634476">
    <property type="component" value="Unassembled WGS sequence"/>
</dbReference>
<keyword evidence="3" id="KW-1185">Reference proteome</keyword>
<feature type="compositionally biased region" description="Basic and acidic residues" evidence="1">
    <location>
        <begin position="14"/>
        <end position="23"/>
    </location>
</feature>
<name>A0A8J3WR84_9ACTN</name>
<dbReference type="RefSeq" id="WP_203873403.1">
    <property type="nucleotide sequence ID" value="NZ_BOOK01000005.1"/>
</dbReference>
<accession>A0A8J3WR84</accession>
<reference evidence="2" key="1">
    <citation type="submission" date="2021-01" db="EMBL/GenBank/DDBJ databases">
        <title>Whole genome shotgun sequence of Planobispora takensis NBRC 109077.</title>
        <authorList>
            <person name="Komaki H."/>
            <person name="Tamura T."/>
        </authorList>
    </citation>
    <scope>NUCLEOTIDE SEQUENCE</scope>
    <source>
        <strain evidence="2">NBRC 109077</strain>
    </source>
</reference>
<protein>
    <submittedName>
        <fullName evidence="2">Uncharacterized protein</fullName>
    </submittedName>
</protein>
<sequence length="54" mass="6045">MGRKVVMTEQATTGRDDAAAAQEKRDPLYPTCRWIAAVILLQYGRRRPGRPSEG</sequence>
<feature type="region of interest" description="Disordered" evidence="1">
    <location>
        <begin position="1"/>
        <end position="23"/>
    </location>
</feature>
<evidence type="ECO:0000313" key="2">
    <source>
        <dbReference type="EMBL" id="GIH98930.1"/>
    </source>
</evidence>
<dbReference type="AlphaFoldDB" id="A0A8J3WR84"/>
<organism evidence="2 3">
    <name type="scientific">Planobispora takensis</name>
    <dbReference type="NCBI Taxonomy" id="1367882"/>
    <lineage>
        <taxon>Bacteria</taxon>
        <taxon>Bacillati</taxon>
        <taxon>Actinomycetota</taxon>
        <taxon>Actinomycetes</taxon>
        <taxon>Streptosporangiales</taxon>
        <taxon>Streptosporangiaceae</taxon>
        <taxon>Planobispora</taxon>
    </lineage>
</organism>
<proteinExistence type="predicted"/>
<evidence type="ECO:0000313" key="3">
    <source>
        <dbReference type="Proteomes" id="UP000634476"/>
    </source>
</evidence>
<dbReference type="EMBL" id="BOOK01000005">
    <property type="protein sequence ID" value="GIH98930.1"/>
    <property type="molecule type" value="Genomic_DNA"/>
</dbReference>
<evidence type="ECO:0000256" key="1">
    <source>
        <dbReference type="SAM" id="MobiDB-lite"/>
    </source>
</evidence>
<comment type="caution">
    <text evidence="2">The sequence shown here is derived from an EMBL/GenBank/DDBJ whole genome shotgun (WGS) entry which is preliminary data.</text>
</comment>